<keyword evidence="2" id="KW-1185">Reference proteome</keyword>
<dbReference type="AlphaFoldDB" id="A0A2T4UDL9"/>
<gene>
    <name evidence="1" type="ORF">C7Y72_18395</name>
</gene>
<evidence type="ECO:0000313" key="1">
    <source>
        <dbReference type="EMBL" id="PTL55607.1"/>
    </source>
</evidence>
<dbReference type="EMBL" id="PYYB01000003">
    <property type="protein sequence ID" value="PTL55607.1"/>
    <property type="molecule type" value="Genomic_DNA"/>
</dbReference>
<comment type="caution">
    <text evidence="1">The sequence shown here is derived from an EMBL/GenBank/DDBJ whole genome shotgun (WGS) entry which is preliminary data.</text>
</comment>
<accession>A0A2T4UDL9</accession>
<reference evidence="1 2" key="1">
    <citation type="submission" date="2018-03" db="EMBL/GenBank/DDBJ databases">
        <title>Aquarubrobacter algicola gen. nov., sp. nov., a novel actinobacterium isolated from shallow eutrophic lake during the end of cyanobacterial harmful algal blooms.</title>
        <authorList>
            <person name="Chun S.J."/>
        </authorList>
    </citation>
    <scope>NUCLEOTIDE SEQUENCE [LARGE SCALE GENOMIC DNA]</scope>
    <source>
        <strain evidence="1 2">Seoho-28</strain>
    </source>
</reference>
<name>A0A2T4UDL9_9ACTN</name>
<evidence type="ECO:0000313" key="2">
    <source>
        <dbReference type="Proteomes" id="UP000240739"/>
    </source>
</evidence>
<organism evidence="1 2">
    <name type="scientific">Paraconexibacter algicola</name>
    <dbReference type="NCBI Taxonomy" id="2133960"/>
    <lineage>
        <taxon>Bacteria</taxon>
        <taxon>Bacillati</taxon>
        <taxon>Actinomycetota</taxon>
        <taxon>Thermoleophilia</taxon>
        <taxon>Solirubrobacterales</taxon>
        <taxon>Paraconexibacteraceae</taxon>
        <taxon>Paraconexibacter</taxon>
    </lineage>
</organism>
<protein>
    <submittedName>
        <fullName evidence="1">Uncharacterized protein</fullName>
    </submittedName>
</protein>
<sequence>MGATLTLTSLALAQNTAAPAAQDYRTLIVQSSTQKAPATVGYNCVPKADGTGGECTPEVKYPLKFANTVTVRPNGDVTVLTKVPATYIRWRAARIDGKGEEVITALGEAKRVTKTGKRWRFTLPKRLNRSTDLLGFDVQHVNAYASFEIGTKIGKTVPDPPEKKTSSK</sequence>
<proteinExistence type="predicted"/>
<dbReference type="Proteomes" id="UP000240739">
    <property type="component" value="Unassembled WGS sequence"/>
</dbReference>